<dbReference type="Proteomes" id="UP001501758">
    <property type="component" value="Unassembled WGS sequence"/>
</dbReference>
<dbReference type="Pfam" id="PF04397">
    <property type="entry name" value="LytTR"/>
    <property type="match status" value="1"/>
</dbReference>
<dbReference type="InterPro" id="IPR011006">
    <property type="entry name" value="CheY-like_superfamily"/>
</dbReference>
<dbReference type="Gene3D" id="2.40.50.1020">
    <property type="entry name" value="LytTr DNA-binding domain"/>
    <property type="match status" value="1"/>
</dbReference>
<dbReference type="GO" id="GO:0003677">
    <property type="term" value="F:DNA binding"/>
    <property type="evidence" value="ECO:0007669"/>
    <property type="project" value="UniProtKB-KW"/>
</dbReference>
<evidence type="ECO:0000256" key="1">
    <source>
        <dbReference type="PROSITE-ProRule" id="PRU00169"/>
    </source>
</evidence>
<protein>
    <submittedName>
        <fullName evidence="4">LytTR family DNA-binding domain-containing protein</fullName>
    </submittedName>
</protein>
<reference evidence="5" key="1">
    <citation type="journal article" date="2019" name="Int. J. Syst. Evol. Microbiol.">
        <title>The Global Catalogue of Microorganisms (GCM) 10K type strain sequencing project: providing services to taxonomists for standard genome sequencing and annotation.</title>
        <authorList>
            <consortium name="The Broad Institute Genomics Platform"/>
            <consortium name="The Broad Institute Genome Sequencing Center for Infectious Disease"/>
            <person name="Wu L."/>
            <person name="Ma J."/>
        </authorList>
    </citation>
    <scope>NUCLEOTIDE SEQUENCE [LARGE SCALE GENOMIC DNA]</scope>
    <source>
        <strain evidence="5">JCM 15974</strain>
    </source>
</reference>
<dbReference type="PROSITE" id="PS50930">
    <property type="entry name" value="HTH_LYTTR"/>
    <property type="match status" value="1"/>
</dbReference>
<feature type="domain" description="HTH LytTR-type" evidence="3">
    <location>
        <begin position="146"/>
        <end position="249"/>
    </location>
</feature>
<gene>
    <name evidence="4" type="ORF">GCM10009430_44440</name>
</gene>
<evidence type="ECO:0000313" key="5">
    <source>
        <dbReference type="Proteomes" id="UP001501758"/>
    </source>
</evidence>
<evidence type="ECO:0000259" key="3">
    <source>
        <dbReference type="PROSITE" id="PS50930"/>
    </source>
</evidence>
<comment type="caution">
    <text evidence="4">The sequence shown here is derived from an EMBL/GenBank/DDBJ whole genome shotgun (WGS) entry which is preliminary data.</text>
</comment>
<dbReference type="Pfam" id="PF00072">
    <property type="entry name" value="Response_reg"/>
    <property type="match status" value="1"/>
</dbReference>
<dbReference type="SMART" id="SM00448">
    <property type="entry name" value="REC"/>
    <property type="match status" value="1"/>
</dbReference>
<dbReference type="InterPro" id="IPR007492">
    <property type="entry name" value="LytTR_DNA-bd_dom"/>
</dbReference>
<dbReference type="RefSeq" id="WP_343914445.1">
    <property type="nucleotide sequence ID" value="NZ_BAAAGE010000006.1"/>
</dbReference>
<organism evidence="4 5">
    <name type="scientific">Aquimarina litoralis</name>
    <dbReference type="NCBI Taxonomy" id="584605"/>
    <lineage>
        <taxon>Bacteria</taxon>
        <taxon>Pseudomonadati</taxon>
        <taxon>Bacteroidota</taxon>
        <taxon>Flavobacteriia</taxon>
        <taxon>Flavobacteriales</taxon>
        <taxon>Flavobacteriaceae</taxon>
        <taxon>Aquimarina</taxon>
    </lineage>
</organism>
<dbReference type="PANTHER" id="PTHR37299:SF1">
    <property type="entry name" value="STAGE 0 SPORULATION PROTEIN A HOMOLOG"/>
    <property type="match status" value="1"/>
</dbReference>
<keyword evidence="1" id="KW-0597">Phosphoprotein</keyword>
<keyword evidence="5" id="KW-1185">Reference proteome</keyword>
<dbReference type="Gene3D" id="3.40.50.2300">
    <property type="match status" value="1"/>
</dbReference>
<dbReference type="InterPro" id="IPR046947">
    <property type="entry name" value="LytR-like"/>
</dbReference>
<accession>A0ABP3UIB0</accession>
<dbReference type="SUPFAM" id="SSF52172">
    <property type="entry name" value="CheY-like"/>
    <property type="match status" value="1"/>
</dbReference>
<evidence type="ECO:0000259" key="2">
    <source>
        <dbReference type="PROSITE" id="PS50110"/>
    </source>
</evidence>
<dbReference type="SMART" id="SM00850">
    <property type="entry name" value="LytTR"/>
    <property type="match status" value="1"/>
</dbReference>
<feature type="modified residue" description="4-aspartylphosphate" evidence="1">
    <location>
        <position position="57"/>
    </location>
</feature>
<proteinExistence type="predicted"/>
<keyword evidence="4" id="KW-0238">DNA-binding</keyword>
<feature type="domain" description="Response regulatory" evidence="2">
    <location>
        <begin position="5"/>
        <end position="118"/>
    </location>
</feature>
<dbReference type="PROSITE" id="PS50110">
    <property type="entry name" value="RESPONSE_REGULATORY"/>
    <property type="match status" value="1"/>
</dbReference>
<dbReference type="EMBL" id="BAAAGE010000006">
    <property type="protein sequence ID" value="GAA0731841.1"/>
    <property type="molecule type" value="Genomic_DNA"/>
</dbReference>
<dbReference type="InterPro" id="IPR001789">
    <property type="entry name" value="Sig_transdc_resp-reg_receiver"/>
</dbReference>
<dbReference type="PANTHER" id="PTHR37299">
    <property type="entry name" value="TRANSCRIPTIONAL REGULATOR-RELATED"/>
    <property type="match status" value="1"/>
</dbReference>
<sequence>MLKIRTIIVDDENNSLEALNILLLKFCPEVAIIGKAENLKKAKKLIDIKKPDLVFLDIHIRDDTIFTLLDSLKEIDFEIIFVTGDEGFALKAFSLKATDYLLKPVSISGLQDAIRRIQEKIIYNRSISDLTKDQVDQNVNKGAPKIAFPIQNGFRLVEPHEITHLIADGSYTNIHCTNLNTLLVSRNLKHYEVKLKKYGFFRVHPSVLINLRYLREINRQDGGFLIMDNNKTLPVSNYRRKELEDWIKGDKSINQ</sequence>
<evidence type="ECO:0000313" key="4">
    <source>
        <dbReference type="EMBL" id="GAA0731841.1"/>
    </source>
</evidence>
<name>A0ABP3UIB0_9FLAO</name>